<evidence type="ECO:0000256" key="6">
    <source>
        <dbReference type="ARBA" id="ARBA00023136"/>
    </source>
</evidence>
<dbReference type="PANTHER" id="PTHR30065">
    <property type="entry name" value="FLAGELLAR BIOSYNTHETIC PROTEIN FLIR"/>
    <property type="match status" value="1"/>
</dbReference>
<evidence type="ECO:0000313" key="8">
    <source>
        <dbReference type="EMBL" id="SMF24337.1"/>
    </source>
</evidence>
<dbReference type="PANTHER" id="PTHR30065:SF1">
    <property type="entry name" value="SURFACE PRESENTATION OF ANTIGENS PROTEIN SPAR"/>
    <property type="match status" value="1"/>
</dbReference>
<reference evidence="9" key="1">
    <citation type="submission" date="2017-04" db="EMBL/GenBank/DDBJ databases">
        <authorList>
            <person name="Varghese N."/>
            <person name="Submissions S."/>
        </authorList>
    </citation>
    <scope>NUCLEOTIDE SEQUENCE [LARGE SCALE GENOMIC DNA]</scope>
    <source>
        <strain evidence="9">Ballard 720</strain>
    </source>
</reference>
<keyword evidence="4 7" id="KW-0812">Transmembrane</keyword>
<organism evidence="8 9">
    <name type="scientific">Trinickia caryophylli</name>
    <name type="common">Paraburkholderia caryophylli</name>
    <dbReference type="NCBI Taxonomy" id="28094"/>
    <lineage>
        <taxon>Bacteria</taxon>
        <taxon>Pseudomonadati</taxon>
        <taxon>Pseudomonadota</taxon>
        <taxon>Betaproteobacteria</taxon>
        <taxon>Burkholderiales</taxon>
        <taxon>Burkholderiaceae</taxon>
        <taxon>Trinickia</taxon>
    </lineage>
</organism>
<feature type="transmembrane region" description="Helical" evidence="7">
    <location>
        <begin position="42"/>
        <end position="60"/>
    </location>
</feature>
<dbReference type="OrthoDB" id="9153610at2"/>
<keyword evidence="5 7" id="KW-1133">Transmembrane helix</keyword>
<keyword evidence="9" id="KW-1185">Reference proteome</keyword>
<proteinExistence type="inferred from homology"/>
<evidence type="ECO:0000256" key="1">
    <source>
        <dbReference type="ARBA" id="ARBA00004651"/>
    </source>
</evidence>
<feature type="transmembrane region" description="Helical" evidence="7">
    <location>
        <begin position="80"/>
        <end position="104"/>
    </location>
</feature>
<dbReference type="EMBL" id="FXAH01000004">
    <property type="protein sequence ID" value="SMF24337.1"/>
    <property type="molecule type" value="Genomic_DNA"/>
</dbReference>
<feature type="transmembrane region" description="Helical" evidence="7">
    <location>
        <begin position="178"/>
        <end position="207"/>
    </location>
</feature>
<dbReference type="AlphaFoldDB" id="A0A1X7DZE2"/>
<evidence type="ECO:0000313" key="9">
    <source>
        <dbReference type="Proteomes" id="UP000192911"/>
    </source>
</evidence>
<accession>A0A1X7DZE2</accession>
<evidence type="ECO:0000256" key="4">
    <source>
        <dbReference type="ARBA" id="ARBA00022692"/>
    </source>
</evidence>
<dbReference type="InterPro" id="IPR002010">
    <property type="entry name" value="T3SS_IM_R"/>
</dbReference>
<keyword evidence="3" id="KW-1003">Cell membrane</keyword>
<gene>
    <name evidence="8" type="ORF">SAMN06295900_104273</name>
</gene>
<name>A0A1X7DZE2_TRICW</name>
<feature type="transmembrane region" description="Helical" evidence="7">
    <location>
        <begin position="12"/>
        <end position="35"/>
    </location>
</feature>
<keyword evidence="6 7" id="KW-0472">Membrane</keyword>
<evidence type="ECO:0000256" key="2">
    <source>
        <dbReference type="ARBA" id="ARBA00009772"/>
    </source>
</evidence>
<sequence>MSAAGVLPPSALPFVFSLALCAARWLPTLIVVPLFTPRSLSPLLRAALSLSLALPVAAALPSSGIVPPLAQAVGLVAKELGIGLVLAVALGIPLWAVEAAGAWLDYQRGANPQALDPAAFAEASIFGALLQQAACVYLLRSGAFHAVLAIVYASFMHWPPTIWLPPMPHDTSALAGELAALLARYALILALPALLALLLVETCFAVLSRASARLPTYVAASPFKSVALLVTAALMLPDFLQAVDDLVGEHLVRAADLFDIEKRGE</sequence>
<evidence type="ECO:0000256" key="5">
    <source>
        <dbReference type="ARBA" id="ARBA00022989"/>
    </source>
</evidence>
<feature type="transmembrane region" description="Helical" evidence="7">
    <location>
        <begin position="214"/>
        <end position="236"/>
    </location>
</feature>
<dbReference type="RefSeq" id="WP_085227000.1">
    <property type="nucleotide sequence ID" value="NZ_BSQD01000005.1"/>
</dbReference>
<evidence type="ECO:0000256" key="3">
    <source>
        <dbReference type="ARBA" id="ARBA00022475"/>
    </source>
</evidence>
<comment type="subcellular location">
    <subcellularLocation>
        <location evidence="1">Cell membrane</location>
        <topology evidence="1">Multi-pass membrane protein</topology>
    </subcellularLocation>
</comment>
<dbReference type="Proteomes" id="UP000192911">
    <property type="component" value="Unassembled WGS sequence"/>
</dbReference>
<evidence type="ECO:0000256" key="7">
    <source>
        <dbReference type="SAM" id="Phobius"/>
    </source>
</evidence>
<dbReference type="GO" id="GO:0006605">
    <property type="term" value="P:protein targeting"/>
    <property type="evidence" value="ECO:0007669"/>
    <property type="project" value="InterPro"/>
</dbReference>
<dbReference type="GeneID" id="95551505"/>
<protein>
    <submittedName>
        <fullName evidence="8">Type III secretion protein T</fullName>
    </submittedName>
</protein>
<feature type="transmembrane region" description="Helical" evidence="7">
    <location>
        <begin position="137"/>
        <end position="158"/>
    </location>
</feature>
<dbReference type="STRING" id="28094.SAMN06295900_104273"/>
<comment type="similarity">
    <text evidence="2">Belongs to the FliR/MopE/SpaR family.</text>
</comment>
<dbReference type="Pfam" id="PF01311">
    <property type="entry name" value="Bac_export_1"/>
    <property type="match status" value="1"/>
</dbReference>
<dbReference type="PRINTS" id="PR00953">
    <property type="entry name" value="TYPE3IMRPROT"/>
</dbReference>
<dbReference type="GO" id="GO:0005886">
    <property type="term" value="C:plasma membrane"/>
    <property type="evidence" value="ECO:0007669"/>
    <property type="project" value="UniProtKB-SubCell"/>
</dbReference>